<organism evidence="1">
    <name type="scientific">virus sp. ctBM815</name>
    <dbReference type="NCBI Taxonomy" id="2825806"/>
    <lineage>
        <taxon>Viruses</taxon>
    </lineage>
</organism>
<sequence>MLWRVVIITFTVCVAISRKCIRTRFCYTIYIKCIVSTIKPIK</sequence>
<reference evidence="1" key="1">
    <citation type="journal article" date="2021" name="Proc. Natl. Acad. Sci. U.S.A.">
        <title>A Catalog of Tens of Thousands of Viruses from Human Metagenomes Reveals Hidden Associations with Chronic Diseases.</title>
        <authorList>
            <person name="Tisza M.J."/>
            <person name="Buck C.B."/>
        </authorList>
    </citation>
    <scope>NUCLEOTIDE SEQUENCE</scope>
    <source>
        <strain evidence="1">CtBM815</strain>
    </source>
</reference>
<evidence type="ECO:0000313" key="1">
    <source>
        <dbReference type="EMBL" id="DAE31774.1"/>
    </source>
</evidence>
<name>A0A8S5RK58_9VIRU</name>
<dbReference type="EMBL" id="BK059109">
    <property type="protein sequence ID" value="DAE31774.1"/>
    <property type="molecule type" value="Genomic_DNA"/>
</dbReference>
<protein>
    <submittedName>
        <fullName evidence="1">Uncharacterized protein</fullName>
    </submittedName>
</protein>
<proteinExistence type="predicted"/>
<accession>A0A8S5RK58</accession>